<dbReference type="PRINTS" id="PR00463">
    <property type="entry name" value="EP450I"/>
</dbReference>
<dbReference type="Proteomes" id="UP000499080">
    <property type="component" value="Unassembled WGS sequence"/>
</dbReference>
<proteinExistence type="inferred from homology"/>
<evidence type="ECO:0000313" key="7">
    <source>
        <dbReference type="EMBL" id="GBN07568.1"/>
    </source>
</evidence>
<dbReference type="PANTHER" id="PTHR24289">
    <property type="entry name" value="STEROID 17-ALPHA-HYDROXYLASE/17,20 LYASE"/>
    <property type="match status" value="1"/>
</dbReference>
<keyword evidence="2" id="KW-0349">Heme</keyword>
<dbReference type="Pfam" id="PF00067">
    <property type="entry name" value="p450"/>
    <property type="match status" value="2"/>
</dbReference>
<dbReference type="OrthoDB" id="2789670at2759"/>
<keyword evidence="5" id="KW-0408">Iron</keyword>
<evidence type="ECO:0000256" key="3">
    <source>
        <dbReference type="ARBA" id="ARBA00022723"/>
    </source>
</evidence>
<dbReference type="AlphaFoldDB" id="A0A4Y2KZ28"/>
<keyword evidence="8" id="KW-1185">Reference proteome</keyword>
<evidence type="ECO:0000256" key="1">
    <source>
        <dbReference type="ARBA" id="ARBA00010617"/>
    </source>
</evidence>
<keyword evidence="6" id="KW-0503">Monooxygenase</keyword>
<dbReference type="GO" id="GO:0004497">
    <property type="term" value="F:monooxygenase activity"/>
    <property type="evidence" value="ECO:0007669"/>
    <property type="project" value="UniProtKB-KW"/>
</dbReference>
<accession>A0A4Y2KZ28</accession>
<keyword evidence="4" id="KW-0560">Oxidoreductase</keyword>
<dbReference type="PANTHER" id="PTHR24289:SF1">
    <property type="entry name" value="STEROID 17-ALPHA-HYDROXYLASE_17,20 LYASE"/>
    <property type="match status" value="1"/>
</dbReference>
<evidence type="ECO:0000256" key="6">
    <source>
        <dbReference type="ARBA" id="ARBA00023033"/>
    </source>
</evidence>
<evidence type="ECO:0000256" key="2">
    <source>
        <dbReference type="ARBA" id="ARBA00022617"/>
    </source>
</evidence>
<evidence type="ECO:0000313" key="8">
    <source>
        <dbReference type="Proteomes" id="UP000499080"/>
    </source>
</evidence>
<keyword evidence="3" id="KW-0479">Metal-binding</keyword>
<dbReference type="InterPro" id="IPR036396">
    <property type="entry name" value="Cyt_P450_sf"/>
</dbReference>
<dbReference type="Gene3D" id="1.10.630.10">
    <property type="entry name" value="Cytochrome P450"/>
    <property type="match status" value="1"/>
</dbReference>
<dbReference type="GO" id="GO:0020037">
    <property type="term" value="F:heme binding"/>
    <property type="evidence" value="ECO:0007669"/>
    <property type="project" value="InterPro"/>
</dbReference>
<dbReference type="SUPFAM" id="SSF48264">
    <property type="entry name" value="Cytochrome P450"/>
    <property type="match status" value="1"/>
</dbReference>
<evidence type="ECO:0000256" key="4">
    <source>
        <dbReference type="ARBA" id="ARBA00023002"/>
    </source>
</evidence>
<dbReference type="GO" id="GO:0016705">
    <property type="term" value="F:oxidoreductase activity, acting on paired donors, with incorporation or reduction of molecular oxygen"/>
    <property type="evidence" value="ECO:0007669"/>
    <property type="project" value="InterPro"/>
</dbReference>
<evidence type="ECO:0008006" key="9">
    <source>
        <dbReference type="Google" id="ProtNLM"/>
    </source>
</evidence>
<comment type="similarity">
    <text evidence="1">Belongs to the cytochrome P450 family.</text>
</comment>
<dbReference type="EMBL" id="BGPR01005168">
    <property type="protein sequence ID" value="GBN07568.1"/>
    <property type="molecule type" value="Genomic_DNA"/>
</dbReference>
<comment type="caution">
    <text evidence="7">The sequence shown here is derived from an EMBL/GenBank/DDBJ whole genome shotgun (WGS) entry which is preliminary data.</text>
</comment>
<organism evidence="7 8">
    <name type="scientific">Araneus ventricosus</name>
    <name type="common">Orbweaver spider</name>
    <name type="synonym">Epeira ventricosa</name>
    <dbReference type="NCBI Taxonomy" id="182803"/>
    <lineage>
        <taxon>Eukaryota</taxon>
        <taxon>Metazoa</taxon>
        <taxon>Ecdysozoa</taxon>
        <taxon>Arthropoda</taxon>
        <taxon>Chelicerata</taxon>
        <taxon>Arachnida</taxon>
        <taxon>Araneae</taxon>
        <taxon>Araneomorphae</taxon>
        <taxon>Entelegynae</taxon>
        <taxon>Araneoidea</taxon>
        <taxon>Araneidae</taxon>
        <taxon>Araneus</taxon>
    </lineage>
</organism>
<dbReference type="GO" id="GO:0005506">
    <property type="term" value="F:iron ion binding"/>
    <property type="evidence" value="ECO:0007669"/>
    <property type="project" value="InterPro"/>
</dbReference>
<sequence>MGAFATVIICAVGILVLYLLMQQKGGQTPPGPFGLPPLGYLPFMGSKPHLLLQKLAKIYGPIFSIRLGSQYLIILDDLSSVKKVFSQQMLPEKTLNDNSSINLWKNCILLLQFPWLIESFKPQVGKYLHKCKQHMTRDILKNFKTSEHYSSFNDCSLPLAKMKNNSRLKIGLKGKQMNLVNILKPRKNRKRKEFKEGTRQTFFHTSWKMLHYLSVGSGIQLSENLRRLETFINSEVQKQERKWNIFHEFEKIFMLLQNEADSLLTTKEEFKDDFRMQDYINCKIRQTVTEWLLLAMATYKEVQNKIHEATQETRISWLHVKYPQLSHIQTIIKKQRSTLIYVKAAILELLRWRPPFPLSVMGVTSTNIVLDGYFIPKDSLMIANTWSILHNYECWGDDADVYNPERFLNRNENSEEECLLSSFAGKRLLLNKSFVQADILMNFLAILHKFNVSLPDGKPADLEGELFMSLQPKEQELILTLKN</sequence>
<name>A0A4Y2KZ28_ARAVE</name>
<reference evidence="7 8" key="1">
    <citation type="journal article" date="2019" name="Sci. Rep.">
        <title>Orb-weaving spider Araneus ventricosus genome elucidates the spidroin gene catalogue.</title>
        <authorList>
            <person name="Kono N."/>
            <person name="Nakamura H."/>
            <person name="Ohtoshi R."/>
            <person name="Moran D.A.P."/>
            <person name="Shinohara A."/>
            <person name="Yoshida Y."/>
            <person name="Fujiwara M."/>
            <person name="Mori M."/>
            <person name="Tomita M."/>
            <person name="Arakawa K."/>
        </authorList>
    </citation>
    <scope>NUCLEOTIDE SEQUENCE [LARGE SCALE GENOMIC DNA]</scope>
</reference>
<gene>
    <name evidence="7" type="ORF">AVEN_19257_1</name>
</gene>
<dbReference type="InterPro" id="IPR001128">
    <property type="entry name" value="Cyt_P450"/>
</dbReference>
<evidence type="ECO:0000256" key="5">
    <source>
        <dbReference type="ARBA" id="ARBA00023004"/>
    </source>
</evidence>
<protein>
    <recommendedName>
        <fullName evidence="9">Cytochrome P450 18a1</fullName>
    </recommendedName>
</protein>
<dbReference type="InterPro" id="IPR002401">
    <property type="entry name" value="Cyt_P450_E_grp-I"/>
</dbReference>